<name>A0A643FJW3_9BURK</name>
<dbReference type="EMBL" id="CP062804">
    <property type="protein sequence ID" value="QOT81238.1"/>
    <property type="molecule type" value="Genomic_DNA"/>
</dbReference>
<sequence>MQRKHLLLAVVVTAVWGFNFPITKLGLAGIDPLLLTAIRFTLAALPWVFFVKRPQVAFHWLAVYGLIFGVAMWALINLGIAMGVPPGSASLLIQFSAFFTLGWGVLLFRERLALPQLIGMVLAAIGLVGILLGSPGKATTIGFSLVMVSALAWSIGNIVIKVSKVREIFAFVVWASLFPPIPLFLLTWLLHGPGPFTALPSHLRGAAMFSLAFQAYGATHFCYWGWNLLLREYPVSRVAPLSLLIPVFGIVSSLFIIGQRPSASDGACIALILLALAVGMNRGRILPARQPVVRRPLESQVSMREP</sequence>
<dbReference type="InterPro" id="IPR050638">
    <property type="entry name" value="AA-Vitamin_Transporters"/>
</dbReference>
<dbReference type="PANTHER" id="PTHR32322">
    <property type="entry name" value="INNER MEMBRANE TRANSPORTER"/>
    <property type="match status" value="1"/>
</dbReference>
<organism evidence="6 7">
    <name type="scientific">Cupriavidus basilensis</name>
    <dbReference type="NCBI Taxonomy" id="68895"/>
    <lineage>
        <taxon>Bacteria</taxon>
        <taxon>Pseudomonadati</taxon>
        <taxon>Pseudomonadota</taxon>
        <taxon>Betaproteobacteria</taxon>
        <taxon>Burkholderiales</taxon>
        <taxon>Burkholderiaceae</taxon>
        <taxon>Cupriavidus</taxon>
    </lineage>
</organism>
<keyword evidence="4" id="KW-0472">Membrane</keyword>
<dbReference type="PANTHER" id="PTHR32322:SF9">
    <property type="entry name" value="AMINO-ACID METABOLITE EFFLUX PUMP-RELATED"/>
    <property type="match status" value="1"/>
</dbReference>
<evidence type="ECO:0000313" key="7">
    <source>
        <dbReference type="Proteomes" id="UP000397656"/>
    </source>
</evidence>
<evidence type="ECO:0000313" key="6">
    <source>
        <dbReference type="EMBL" id="QOT81238.1"/>
    </source>
</evidence>
<feature type="domain" description="EamA" evidence="5">
    <location>
        <begin position="141"/>
        <end position="277"/>
    </location>
</feature>
<evidence type="ECO:0000256" key="4">
    <source>
        <dbReference type="ARBA" id="ARBA00023136"/>
    </source>
</evidence>
<dbReference type="Pfam" id="PF00892">
    <property type="entry name" value="EamA"/>
    <property type="match status" value="2"/>
</dbReference>
<evidence type="ECO:0000256" key="2">
    <source>
        <dbReference type="ARBA" id="ARBA00022692"/>
    </source>
</evidence>
<dbReference type="InterPro" id="IPR037185">
    <property type="entry name" value="EmrE-like"/>
</dbReference>
<dbReference type="InterPro" id="IPR000620">
    <property type="entry name" value="EamA_dom"/>
</dbReference>
<keyword evidence="3" id="KW-1133">Transmembrane helix</keyword>
<dbReference type="GO" id="GO:0016020">
    <property type="term" value="C:membrane"/>
    <property type="evidence" value="ECO:0007669"/>
    <property type="project" value="UniProtKB-SubCell"/>
</dbReference>
<comment type="subcellular location">
    <subcellularLocation>
        <location evidence="1">Membrane</location>
        <topology evidence="1">Multi-pass membrane protein</topology>
    </subcellularLocation>
</comment>
<accession>A0A643FJW3</accession>
<evidence type="ECO:0000256" key="1">
    <source>
        <dbReference type="ARBA" id="ARBA00004141"/>
    </source>
</evidence>
<evidence type="ECO:0000256" key="3">
    <source>
        <dbReference type="ARBA" id="ARBA00022989"/>
    </source>
</evidence>
<feature type="domain" description="EamA" evidence="5">
    <location>
        <begin position="6"/>
        <end position="131"/>
    </location>
</feature>
<keyword evidence="2" id="KW-0812">Transmembrane</keyword>
<gene>
    <name evidence="6" type="ORF">F7R26_021890</name>
</gene>
<dbReference type="AlphaFoldDB" id="A0A643FJW3"/>
<protein>
    <submittedName>
        <fullName evidence="6">EamA family transporter</fullName>
    </submittedName>
</protein>
<proteinExistence type="predicted"/>
<dbReference type="SUPFAM" id="SSF103481">
    <property type="entry name" value="Multidrug resistance efflux transporter EmrE"/>
    <property type="match status" value="2"/>
</dbReference>
<reference evidence="6 7" key="1">
    <citation type="submission" date="2020-10" db="EMBL/GenBank/DDBJ databases">
        <title>Complete genome sequence of Cupriavidus basilensis CCUG 49340T.</title>
        <authorList>
            <person name="Salva-Serra F."/>
            <person name="Donoso R.A."/>
            <person name="Cho K.H."/>
            <person name="Yoo J.A."/>
            <person name="Lee K."/>
            <person name="Yoon S.-H."/>
            <person name="Perez-Pantoja D."/>
            <person name="Moore E.R.B."/>
        </authorList>
    </citation>
    <scope>NUCLEOTIDE SEQUENCE [LARGE SCALE GENOMIC DNA]</scope>
    <source>
        <strain evidence="7">CCUG 49340</strain>
    </source>
</reference>
<dbReference type="Proteomes" id="UP000397656">
    <property type="component" value="Chromosome 2"/>
</dbReference>
<evidence type="ECO:0000259" key="5">
    <source>
        <dbReference type="Pfam" id="PF00892"/>
    </source>
</evidence>